<organism evidence="2 3">
    <name type="scientific">Crotalaria pallida</name>
    <name type="common">Smooth rattlebox</name>
    <name type="synonym">Crotalaria striata</name>
    <dbReference type="NCBI Taxonomy" id="3830"/>
    <lineage>
        <taxon>Eukaryota</taxon>
        <taxon>Viridiplantae</taxon>
        <taxon>Streptophyta</taxon>
        <taxon>Embryophyta</taxon>
        <taxon>Tracheophyta</taxon>
        <taxon>Spermatophyta</taxon>
        <taxon>Magnoliopsida</taxon>
        <taxon>eudicotyledons</taxon>
        <taxon>Gunneridae</taxon>
        <taxon>Pentapetalae</taxon>
        <taxon>rosids</taxon>
        <taxon>fabids</taxon>
        <taxon>Fabales</taxon>
        <taxon>Fabaceae</taxon>
        <taxon>Papilionoideae</taxon>
        <taxon>50 kb inversion clade</taxon>
        <taxon>genistoids sensu lato</taxon>
        <taxon>core genistoids</taxon>
        <taxon>Crotalarieae</taxon>
        <taxon>Crotalaria</taxon>
    </lineage>
</organism>
<evidence type="ECO:0000313" key="2">
    <source>
        <dbReference type="EMBL" id="KAK7251899.1"/>
    </source>
</evidence>
<protein>
    <submittedName>
        <fullName evidence="2">Uncharacterized protein</fullName>
    </submittedName>
</protein>
<feature type="region of interest" description="Disordered" evidence="1">
    <location>
        <begin position="1"/>
        <end position="74"/>
    </location>
</feature>
<evidence type="ECO:0000313" key="3">
    <source>
        <dbReference type="Proteomes" id="UP001372338"/>
    </source>
</evidence>
<feature type="compositionally biased region" description="Basic and acidic residues" evidence="1">
    <location>
        <begin position="1"/>
        <end position="21"/>
    </location>
</feature>
<accession>A0AAN9EA01</accession>
<name>A0AAN9EA01_CROPI</name>
<dbReference type="Proteomes" id="UP001372338">
    <property type="component" value="Unassembled WGS sequence"/>
</dbReference>
<feature type="compositionally biased region" description="Basic and acidic residues" evidence="1">
    <location>
        <begin position="35"/>
        <end position="68"/>
    </location>
</feature>
<dbReference type="AlphaFoldDB" id="A0AAN9EA01"/>
<keyword evidence="3" id="KW-1185">Reference proteome</keyword>
<dbReference type="EMBL" id="JAYWIO010000007">
    <property type="protein sequence ID" value="KAK7251899.1"/>
    <property type="molecule type" value="Genomic_DNA"/>
</dbReference>
<comment type="caution">
    <text evidence="2">The sequence shown here is derived from an EMBL/GenBank/DDBJ whole genome shotgun (WGS) entry which is preliminary data.</text>
</comment>
<evidence type="ECO:0000256" key="1">
    <source>
        <dbReference type="SAM" id="MobiDB-lite"/>
    </source>
</evidence>
<gene>
    <name evidence="2" type="ORF">RIF29_35502</name>
</gene>
<proteinExistence type="predicted"/>
<reference evidence="2 3" key="1">
    <citation type="submission" date="2024-01" db="EMBL/GenBank/DDBJ databases">
        <title>The genomes of 5 underutilized Papilionoideae crops provide insights into root nodulation and disease resistanc.</title>
        <authorList>
            <person name="Yuan L."/>
        </authorList>
    </citation>
    <scope>NUCLEOTIDE SEQUENCE [LARGE SCALE GENOMIC DNA]</scope>
    <source>
        <strain evidence="2">ZHUSHIDOU_FW_LH</strain>
        <tissue evidence="2">Leaf</tissue>
    </source>
</reference>
<sequence>MEEGWRRREREEGTQEEREGGRAAAATIDGGSGGDRWRRWEEAIDGGGERGRKEGWRTKGREEGMEEKRKRRREVTKEKVGEGVECVVWTVEKRVCVSEYVVWRREGTEENVGEGVENHRRPNIIGGRLLVLLVLYSIRRYDNVIITFNNIPRGVGKTRTC</sequence>